<organism evidence="2 3">
    <name type="scientific">Marasmius tenuissimus</name>
    <dbReference type="NCBI Taxonomy" id="585030"/>
    <lineage>
        <taxon>Eukaryota</taxon>
        <taxon>Fungi</taxon>
        <taxon>Dikarya</taxon>
        <taxon>Basidiomycota</taxon>
        <taxon>Agaricomycotina</taxon>
        <taxon>Agaricomycetes</taxon>
        <taxon>Agaricomycetidae</taxon>
        <taxon>Agaricales</taxon>
        <taxon>Marasmiineae</taxon>
        <taxon>Marasmiaceae</taxon>
        <taxon>Marasmius</taxon>
    </lineage>
</organism>
<feature type="region of interest" description="Disordered" evidence="1">
    <location>
        <begin position="1"/>
        <end position="42"/>
    </location>
</feature>
<feature type="compositionally biased region" description="Polar residues" evidence="1">
    <location>
        <begin position="82"/>
        <end position="91"/>
    </location>
</feature>
<feature type="compositionally biased region" description="Polar residues" evidence="1">
    <location>
        <begin position="9"/>
        <end position="20"/>
    </location>
</feature>
<gene>
    <name evidence="2" type="ORF">AAF712_012482</name>
</gene>
<name>A0ABR2ZJS5_9AGAR</name>
<feature type="region of interest" description="Disordered" evidence="1">
    <location>
        <begin position="54"/>
        <end position="155"/>
    </location>
</feature>
<reference evidence="2 3" key="1">
    <citation type="submission" date="2024-05" db="EMBL/GenBank/DDBJ databases">
        <title>A draft genome resource for the thread blight pathogen Marasmius tenuissimus strain MS-2.</title>
        <authorList>
            <person name="Yulfo-Soto G.E."/>
            <person name="Baruah I.K."/>
            <person name="Amoako-Attah I."/>
            <person name="Bukari Y."/>
            <person name="Meinhardt L.W."/>
            <person name="Bailey B.A."/>
            <person name="Cohen S.P."/>
        </authorList>
    </citation>
    <scope>NUCLEOTIDE SEQUENCE [LARGE SCALE GENOMIC DNA]</scope>
    <source>
        <strain evidence="2 3">MS-2</strain>
    </source>
</reference>
<comment type="caution">
    <text evidence="2">The sequence shown here is derived from an EMBL/GenBank/DDBJ whole genome shotgun (WGS) entry which is preliminary data.</text>
</comment>
<accession>A0ABR2ZJS5</accession>
<keyword evidence="3" id="KW-1185">Reference proteome</keyword>
<sequence length="155" mass="16400">MAGPFDVPLTSNLRRAGTTNFDDDFGGSSTHSESTHISSVGTATEAARYFDPAGSAGTVDAVDGYPHSHPTQVDMPVAPPNSMIQGYSSLSGEGYDSFSPYHAGGPPERSQEQSQGHNHGPRTVSDEQTLSYWNGWSGDGDDSNIGGGWSCRWTD</sequence>
<evidence type="ECO:0000313" key="2">
    <source>
        <dbReference type="EMBL" id="KAL0060702.1"/>
    </source>
</evidence>
<protein>
    <submittedName>
        <fullName evidence="2">Uncharacterized protein</fullName>
    </submittedName>
</protein>
<proteinExistence type="predicted"/>
<evidence type="ECO:0000313" key="3">
    <source>
        <dbReference type="Proteomes" id="UP001437256"/>
    </source>
</evidence>
<evidence type="ECO:0000256" key="1">
    <source>
        <dbReference type="SAM" id="MobiDB-lite"/>
    </source>
</evidence>
<feature type="compositionally biased region" description="Low complexity" evidence="1">
    <location>
        <begin position="28"/>
        <end position="39"/>
    </location>
</feature>
<dbReference type="EMBL" id="JBBXMP010000164">
    <property type="protein sequence ID" value="KAL0060702.1"/>
    <property type="molecule type" value="Genomic_DNA"/>
</dbReference>
<dbReference type="Proteomes" id="UP001437256">
    <property type="component" value="Unassembled WGS sequence"/>
</dbReference>